<dbReference type="PROSITE" id="PS50236">
    <property type="entry name" value="CHCR"/>
    <property type="match status" value="1"/>
</dbReference>
<name>A0A2I1FSY2_9GLOM</name>
<evidence type="ECO:0000256" key="8">
    <source>
        <dbReference type="PROSITE-ProRule" id="PRU01006"/>
    </source>
</evidence>
<evidence type="ECO:0000256" key="6">
    <source>
        <dbReference type="PIRNR" id="PIRNR028921"/>
    </source>
</evidence>
<dbReference type="GO" id="GO:0016236">
    <property type="term" value="P:macroautophagy"/>
    <property type="evidence" value="ECO:0007669"/>
    <property type="project" value="TreeGrafter"/>
</dbReference>
<dbReference type="PANTHER" id="PTHR12616:SF1">
    <property type="entry name" value="VACUOLAR PROTEIN SORTING-ASSOCIATED PROTEIN 41 HOMOLOG"/>
    <property type="match status" value="1"/>
</dbReference>
<keyword evidence="7" id="KW-0479">Metal-binding</keyword>
<dbReference type="VEuPathDB" id="FungiDB:FUN_012696"/>
<keyword evidence="7" id="KW-0863">Zinc-finger</keyword>
<dbReference type="InterPro" id="IPR013083">
    <property type="entry name" value="Znf_RING/FYVE/PHD"/>
</dbReference>
<dbReference type="InterPro" id="IPR001680">
    <property type="entry name" value="WD40_rpt"/>
</dbReference>
<evidence type="ECO:0000256" key="3">
    <source>
        <dbReference type="ARBA" id="ARBA00009582"/>
    </source>
</evidence>
<sequence>MEQNEEVIQQQSPKEENEGTEDELVEEKRESSSEAETDSEEEYGAAHLYSSNENWIKGFSFILSDLISSNFYRLKVISFLSWNRPKINFWTVDEYRCAAPYDEDEETTEEESIEEDEPKLKYKRLEADISELLKKDAASAMSVSDRFVALGTHNGDVLILDFDGNLNKRLSSHVASVTDIAIEVSGEYIASASLDGKIIIHSLFNDTKPQVFNYRRPLKCISLDPDFHKKDTQRFVCGGMSGVLNLNEKALVTPVGWFGQKQDTVLQHSGEGPISAVRWKGPLIAYANDEGVKIYNTQIQQRITYIKRPPDSPRADLYRCNLTWRNETTLLVGWANFIQTAVVKEYAKHEIQPGRPTQYVEVSTFRTEFIVCGIAPFNDMILVLAYLTDEIVQDMETDDPSQHRRPRAKRPELRIINSHNEEISTDALSLHGFQYYQANDYELDYFPSEDMFYVVSPKDLVLAKPRDLDDHISWLLERLRYEEALSSLQEAQAWGGSKIFNLTDLGERYLTYLIEEEEFIKAAENCERILKDNRELWEKWVFTFANLRQLQAITPYIPFEKPQLSSTVYEMVFAHFLNHDHKALLYTLTSWPPSIYSVQNVIVLVEDIFEKEQNNQTLMECLAELYAYCGQPDKALEYNLRLRRPNAFVLIREHGLFSAIQDKVLLLMEFNQHLFKGVEKAQDEEFAKLNPDPNKPQIKIKRKKPTDMQAVQLLVENTEHISISHVVRQLEKEPSFLHIYLDALFVKDHHAGYEFHDRQIELYAEYDYQRLIEFLRSSNYYTLEHAYKICEQRDLVPEMVFILGRMGNNKEALMLIIGRLNDVQLAIDFAKEQDDDVLWEDLLTYSLDKPKFIIGLLENLGGANIDPIQLIKRIPDGMEIPGLKNALIKVLQDFNLQASLREGCQKILVSDSVAMANQLQKAQKRGISGDDLTCSICFNLITKDVAADSVSSIIIFFCRHAFHETCLLTGDGLPNPPESSGRMLVGSKVRHTVLLTSLSKPPKCPICHDSEHTHDKQQKEMKTGVVKTPIRGFVRGHSHGGSRDDDGMPPMVPLKL</sequence>
<dbReference type="SMART" id="SM00184">
    <property type="entry name" value="RING"/>
    <property type="match status" value="1"/>
</dbReference>
<evidence type="ECO:0000256" key="9">
    <source>
        <dbReference type="SAM" id="MobiDB-lite"/>
    </source>
</evidence>
<evidence type="ECO:0000259" key="10">
    <source>
        <dbReference type="PROSITE" id="PS50089"/>
    </source>
</evidence>
<comment type="similarity">
    <text evidence="3 6">Belongs to the VPS41 family.</text>
</comment>
<dbReference type="Gene3D" id="2.130.10.10">
    <property type="entry name" value="YVTN repeat-like/Quinoprotein amine dehydrogenase"/>
    <property type="match status" value="1"/>
</dbReference>
<dbReference type="GO" id="GO:0034058">
    <property type="term" value="P:endosomal vesicle fusion"/>
    <property type="evidence" value="ECO:0007669"/>
    <property type="project" value="UniProtKB-UniRule"/>
</dbReference>
<dbReference type="VEuPathDB" id="FungiDB:RhiirA1_333945"/>
<feature type="compositionally biased region" description="Acidic residues" evidence="9">
    <location>
        <begin position="33"/>
        <end position="42"/>
    </location>
</feature>
<dbReference type="InterPro" id="IPR011990">
    <property type="entry name" value="TPR-like_helical_dom_sf"/>
</dbReference>
<dbReference type="PROSITE" id="PS50089">
    <property type="entry name" value="ZF_RING_2"/>
    <property type="match status" value="1"/>
</dbReference>
<dbReference type="InterPro" id="IPR001841">
    <property type="entry name" value="Znf_RING"/>
</dbReference>
<keyword evidence="4 6" id="KW-0813">Transport</keyword>
<dbReference type="GO" id="GO:0030897">
    <property type="term" value="C:HOPS complex"/>
    <property type="evidence" value="ECO:0007669"/>
    <property type="project" value="UniProtKB-UniRule"/>
</dbReference>
<proteinExistence type="inferred from homology"/>
<evidence type="ECO:0000256" key="4">
    <source>
        <dbReference type="ARBA" id="ARBA00022448"/>
    </source>
</evidence>
<dbReference type="Pfam" id="PF23411">
    <property type="entry name" value="Beta-prop_Vps41"/>
    <property type="match status" value="1"/>
</dbReference>
<dbReference type="VEuPathDB" id="FungiDB:RhiirFUN_014425"/>
<protein>
    <recommendedName>
        <fullName evidence="6">Vacuolar protein sorting-associated protein 41</fullName>
    </recommendedName>
</protein>
<dbReference type="SMART" id="SM00320">
    <property type="entry name" value="WD40"/>
    <property type="match status" value="2"/>
</dbReference>
<dbReference type="Proteomes" id="UP000234323">
    <property type="component" value="Unassembled WGS sequence"/>
</dbReference>
<feature type="repeat" description="CHCR" evidence="8">
    <location>
        <begin position="711"/>
        <end position="855"/>
    </location>
</feature>
<gene>
    <name evidence="11" type="ORF">RhiirA4_450368</name>
</gene>
<dbReference type="SMART" id="SM00299">
    <property type="entry name" value="CLH"/>
    <property type="match status" value="1"/>
</dbReference>
<dbReference type="Gene3D" id="1.25.40.10">
    <property type="entry name" value="Tetratricopeptide repeat domain"/>
    <property type="match status" value="1"/>
</dbReference>
<dbReference type="EMBL" id="LLXI01000004">
    <property type="protein sequence ID" value="PKY37504.1"/>
    <property type="molecule type" value="Genomic_DNA"/>
</dbReference>
<dbReference type="Gene3D" id="3.30.40.10">
    <property type="entry name" value="Zinc/RING finger domain, C3HC4 (zinc finger)"/>
    <property type="match status" value="1"/>
</dbReference>
<feature type="compositionally biased region" description="Polar residues" evidence="9">
    <location>
        <begin position="1"/>
        <end position="12"/>
    </location>
</feature>
<dbReference type="GO" id="GO:0005794">
    <property type="term" value="C:Golgi apparatus"/>
    <property type="evidence" value="ECO:0007669"/>
    <property type="project" value="UniProtKB-SubCell"/>
</dbReference>
<dbReference type="GO" id="GO:0008270">
    <property type="term" value="F:zinc ion binding"/>
    <property type="evidence" value="ECO:0007669"/>
    <property type="project" value="UniProtKB-KW"/>
</dbReference>
<feature type="domain" description="RING-type" evidence="10">
    <location>
        <begin position="934"/>
        <end position="1008"/>
    </location>
</feature>
<dbReference type="GO" id="GO:0030136">
    <property type="term" value="C:clathrin-coated vesicle"/>
    <property type="evidence" value="ECO:0007669"/>
    <property type="project" value="UniProtKB-SubCell"/>
</dbReference>
<reference evidence="11 12" key="1">
    <citation type="submission" date="2015-10" db="EMBL/GenBank/DDBJ databases">
        <title>Genome analyses suggest a sexual origin of heterokaryosis in a supposedly ancient asexual fungus.</title>
        <authorList>
            <person name="Ropars J."/>
            <person name="Sedzielewska K."/>
            <person name="Noel J."/>
            <person name="Charron P."/>
            <person name="Farinelli L."/>
            <person name="Marton T."/>
            <person name="Kruger M."/>
            <person name="Pelin A."/>
            <person name="Brachmann A."/>
            <person name="Corradi N."/>
        </authorList>
    </citation>
    <scope>NUCLEOTIDE SEQUENCE [LARGE SCALE GENOMIC DNA]</scope>
    <source>
        <strain evidence="11 12">A4</strain>
    </source>
</reference>
<dbReference type="Pfam" id="PF23556">
    <property type="entry name" value="TPR_Vps41"/>
    <property type="match status" value="1"/>
</dbReference>
<dbReference type="GO" id="GO:0006623">
    <property type="term" value="P:protein targeting to vacuole"/>
    <property type="evidence" value="ECO:0007669"/>
    <property type="project" value="InterPro"/>
</dbReference>
<evidence type="ECO:0000256" key="7">
    <source>
        <dbReference type="PROSITE-ProRule" id="PRU00175"/>
    </source>
</evidence>
<dbReference type="GO" id="GO:0005770">
    <property type="term" value="C:late endosome"/>
    <property type="evidence" value="ECO:0007669"/>
    <property type="project" value="UniProtKB-SubCell"/>
</dbReference>
<feature type="region of interest" description="Disordered" evidence="9">
    <location>
        <begin position="1033"/>
        <end position="1056"/>
    </location>
</feature>
<dbReference type="AlphaFoldDB" id="A0A2I1FSY2"/>
<dbReference type="PIRSF" id="PIRSF028921">
    <property type="entry name" value="VPS41"/>
    <property type="match status" value="1"/>
</dbReference>
<evidence type="ECO:0000256" key="2">
    <source>
        <dbReference type="ARBA" id="ARBA00004603"/>
    </source>
</evidence>
<dbReference type="InterPro" id="IPR057780">
    <property type="entry name" value="Beta-prop_Vps41"/>
</dbReference>
<comment type="subcellular location">
    <subcellularLocation>
        <location evidence="1">Cytoplasmic vesicle</location>
        <location evidence="1">Clathrin-coated vesicle</location>
    </subcellularLocation>
    <subcellularLocation>
        <location evidence="2">Late endosome</location>
    </subcellularLocation>
    <subcellularLocation>
        <location evidence="6">Vacuole</location>
    </subcellularLocation>
</comment>
<dbReference type="InterPro" id="IPR015943">
    <property type="entry name" value="WD40/YVTN_repeat-like_dom_sf"/>
</dbReference>
<evidence type="ECO:0000313" key="12">
    <source>
        <dbReference type="Proteomes" id="UP000234323"/>
    </source>
</evidence>
<dbReference type="InterPro" id="IPR016902">
    <property type="entry name" value="Vps41"/>
</dbReference>
<dbReference type="SUPFAM" id="SSF57850">
    <property type="entry name" value="RING/U-box"/>
    <property type="match status" value="1"/>
</dbReference>
<organism evidence="11 12">
    <name type="scientific">Rhizophagus irregularis</name>
    <dbReference type="NCBI Taxonomy" id="588596"/>
    <lineage>
        <taxon>Eukaryota</taxon>
        <taxon>Fungi</taxon>
        <taxon>Fungi incertae sedis</taxon>
        <taxon>Mucoromycota</taxon>
        <taxon>Glomeromycotina</taxon>
        <taxon>Glomeromycetes</taxon>
        <taxon>Glomerales</taxon>
        <taxon>Glomeraceae</taxon>
        <taxon>Rhizophagus</taxon>
    </lineage>
</organism>
<dbReference type="PANTHER" id="PTHR12616">
    <property type="entry name" value="VACUOLAR PROTEIN SORTING VPS41"/>
    <property type="match status" value="1"/>
</dbReference>
<dbReference type="InterPro" id="IPR000547">
    <property type="entry name" value="Clathrin_H-chain/VPS_repeat"/>
</dbReference>
<keyword evidence="7" id="KW-0862">Zinc</keyword>
<evidence type="ECO:0000256" key="5">
    <source>
        <dbReference type="ARBA" id="ARBA00022927"/>
    </source>
</evidence>
<comment type="caution">
    <text evidence="11">The sequence shown here is derived from an EMBL/GenBank/DDBJ whole genome shotgun (WGS) entry which is preliminary data.</text>
</comment>
<evidence type="ECO:0000313" key="11">
    <source>
        <dbReference type="EMBL" id="PKY37504.1"/>
    </source>
</evidence>
<keyword evidence="12" id="KW-1185">Reference proteome</keyword>
<dbReference type="SUPFAM" id="SSF50978">
    <property type="entry name" value="WD40 repeat-like"/>
    <property type="match status" value="1"/>
</dbReference>
<dbReference type="GO" id="GO:0000329">
    <property type="term" value="C:fungal-type vacuole membrane"/>
    <property type="evidence" value="ECO:0007669"/>
    <property type="project" value="UniProtKB-UniRule"/>
</dbReference>
<feature type="region of interest" description="Disordered" evidence="9">
    <location>
        <begin position="1"/>
        <end position="42"/>
    </location>
</feature>
<dbReference type="InterPro" id="IPR036322">
    <property type="entry name" value="WD40_repeat_dom_sf"/>
</dbReference>
<dbReference type="InterPro" id="IPR057779">
    <property type="entry name" value="Znf_RING_Vps41"/>
</dbReference>
<dbReference type="InterPro" id="IPR045111">
    <property type="entry name" value="Vps41/Vps8"/>
</dbReference>
<keyword evidence="6" id="KW-0926">Vacuole</keyword>
<dbReference type="Pfam" id="PF23555">
    <property type="entry name" value="zf-RING_Vps41"/>
    <property type="match status" value="1"/>
</dbReference>
<comment type="function">
    <text evidence="6">Required for vacuolar assembly and vacuolar traffic.</text>
</comment>
<keyword evidence="5 6" id="KW-0653">Protein transport</keyword>
<evidence type="ECO:0000256" key="1">
    <source>
        <dbReference type="ARBA" id="ARBA00004132"/>
    </source>
</evidence>
<accession>A0A2I1FSY2</accession>
<dbReference type="GO" id="GO:0009267">
    <property type="term" value="P:cellular response to starvation"/>
    <property type="evidence" value="ECO:0007669"/>
    <property type="project" value="TreeGrafter"/>
</dbReference>